<dbReference type="Proteomes" id="UP000663889">
    <property type="component" value="Unassembled WGS sequence"/>
</dbReference>
<accession>A0A814A603</accession>
<dbReference type="Proteomes" id="UP000663874">
    <property type="component" value="Unassembled WGS sequence"/>
</dbReference>
<comment type="caution">
    <text evidence="7">The sequence shown here is derived from an EMBL/GenBank/DDBJ whole genome shotgun (WGS) entry which is preliminary data.</text>
</comment>
<dbReference type="PANTHER" id="PTHR11127:SF2">
    <property type="entry name" value="LARGE RIBOSOMAL SUBUNIT PROTEIN EL14"/>
    <property type="match status" value="1"/>
</dbReference>
<dbReference type="SUPFAM" id="SSF50104">
    <property type="entry name" value="Translation proteins SH3-like domain"/>
    <property type="match status" value="1"/>
</dbReference>
<dbReference type="Pfam" id="PF01929">
    <property type="entry name" value="Ribosomal_L14e"/>
    <property type="match status" value="1"/>
</dbReference>
<gene>
    <name evidence="8" type="ORF">FNK824_LOCUS1780</name>
    <name evidence="7" type="ORF">SEV965_LOCUS6066</name>
</gene>
<dbReference type="GO" id="GO:0006412">
    <property type="term" value="P:translation"/>
    <property type="evidence" value="ECO:0007669"/>
    <property type="project" value="InterPro"/>
</dbReference>
<dbReference type="PANTHER" id="PTHR11127">
    <property type="entry name" value="60S RIBOSOMAL PROTEIN L14"/>
    <property type="match status" value="1"/>
</dbReference>
<dbReference type="InterPro" id="IPR014722">
    <property type="entry name" value="Rib_uL2_dom2"/>
</dbReference>
<evidence type="ECO:0000256" key="4">
    <source>
        <dbReference type="ARBA" id="ARBA00035215"/>
    </source>
</evidence>
<name>A0A814A603_9BILA</name>
<reference evidence="7" key="1">
    <citation type="submission" date="2021-02" db="EMBL/GenBank/DDBJ databases">
        <authorList>
            <person name="Nowell W R."/>
        </authorList>
    </citation>
    <scope>NUCLEOTIDE SEQUENCE</scope>
</reference>
<dbReference type="InterPro" id="IPR002784">
    <property type="entry name" value="Ribosomal_eL14_dom"/>
</dbReference>
<keyword evidence="3" id="KW-0687">Ribonucleoprotein</keyword>
<dbReference type="CDD" id="cd23702">
    <property type="entry name" value="eL14"/>
    <property type="match status" value="1"/>
</dbReference>
<dbReference type="Gene3D" id="2.30.30.30">
    <property type="match status" value="1"/>
</dbReference>
<evidence type="ECO:0000256" key="5">
    <source>
        <dbReference type="ARBA" id="ARBA00035318"/>
    </source>
</evidence>
<evidence type="ECO:0000259" key="6">
    <source>
        <dbReference type="Pfam" id="PF01929"/>
    </source>
</evidence>
<dbReference type="InterPro" id="IPR008991">
    <property type="entry name" value="Translation_prot_SH3-like_sf"/>
</dbReference>
<sequence length="177" mass="20530">MPYDRLVQVGRVAYVAYGPNKGKICCITNVIDQTRVLVDGPSSHVRRQALNIKSLHLTKYVLKLLPGARSKTVKTLWDKDDINKKWQETRWFKKMQAKHLRSKMTDLDRFKLLHAKQAYSRILNHEYNRLKKKNKVQLSSKTKKVKRRKFVAKSQRIANKFNIFAKAAAAAPAGKKK</sequence>
<dbReference type="EMBL" id="CAJNOU010000193">
    <property type="protein sequence ID" value="CAF0909531.1"/>
    <property type="molecule type" value="Genomic_DNA"/>
</dbReference>
<dbReference type="EMBL" id="CAJOBE010000098">
    <property type="protein sequence ID" value="CAF3567689.1"/>
    <property type="molecule type" value="Genomic_DNA"/>
</dbReference>
<protein>
    <recommendedName>
        <fullName evidence="4">Large ribosomal subunit protein eL14</fullName>
    </recommendedName>
    <alternativeName>
        <fullName evidence="5">60S ribosomal protein L14</fullName>
    </alternativeName>
</protein>
<organism evidence="7 9">
    <name type="scientific">Rotaria sordida</name>
    <dbReference type="NCBI Taxonomy" id="392033"/>
    <lineage>
        <taxon>Eukaryota</taxon>
        <taxon>Metazoa</taxon>
        <taxon>Spiralia</taxon>
        <taxon>Gnathifera</taxon>
        <taxon>Rotifera</taxon>
        <taxon>Eurotatoria</taxon>
        <taxon>Bdelloidea</taxon>
        <taxon>Philodinida</taxon>
        <taxon>Philodinidae</taxon>
        <taxon>Rotaria</taxon>
    </lineage>
</organism>
<evidence type="ECO:0000313" key="7">
    <source>
        <dbReference type="EMBL" id="CAF0909531.1"/>
    </source>
</evidence>
<dbReference type="GO" id="GO:0003735">
    <property type="term" value="F:structural constituent of ribosome"/>
    <property type="evidence" value="ECO:0007669"/>
    <property type="project" value="InterPro"/>
</dbReference>
<proteinExistence type="inferred from homology"/>
<dbReference type="GO" id="GO:0042273">
    <property type="term" value="P:ribosomal large subunit biogenesis"/>
    <property type="evidence" value="ECO:0007669"/>
    <property type="project" value="TreeGrafter"/>
</dbReference>
<dbReference type="InterPro" id="IPR039660">
    <property type="entry name" value="Ribosomal_eL14"/>
</dbReference>
<evidence type="ECO:0000313" key="8">
    <source>
        <dbReference type="EMBL" id="CAF3567689.1"/>
    </source>
</evidence>
<evidence type="ECO:0000256" key="1">
    <source>
        <dbReference type="ARBA" id="ARBA00006592"/>
    </source>
</evidence>
<dbReference type="AlphaFoldDB" id="A0A814A603"/>
<evidence type="ECO:0000256" key="2">
    <source>
        <dbReference type="ARBA" id="ARBA00022980"/>
    </source>
</evidence>
<evidence type="ECO:0000256" key="3">
    <source>
        <dbReference type="ARBA" id="ARBA00023274"/>
    </source>
</evidence>
<feature type="domain" description="Large ribosomal subunit protein eL14" evidence="6">
    <location>
        <begin position="47"/>
        <end position="118"/>
    </location>
</feature>
<keyword evidence="2" id="KW-0689">Ribosomal protein</keyword>
<dbReference type="GO" id="GO:0022625">
    <property type="term" value="C:cytosolic large ribosomal subunit"/>
    <property type="evidence" value="ECO:0007669"/>
    <property type="project" value="TreeGrafter"/>
</dbReference>
<dbReference type="Gene3D" id="6.10.250.2270">
    <property type="match status" value="1"/>
</dbReference>
<dbReference type="GO" id="GO:0003723">
    <property type="term" value="F:RNA binding"/>
    <property type="evidence" value="ECO:0007669"/>
    <property type="project" value="InterPro"/>
</dbReference>
<evidence type="ECO:0000313" key="9">
    <source>
        <dbReference type="Proteomes" id="UP000663889"/>
    </source>
</evidence>
<comment type="similarity">
    <text evidence="1">Belongs to the eukaryotic ribosomal protein eL14 family.</text>
</comment>